<protein>
    <submittedName>
        <fullName evidence="2">Uncharacterized protein</fullName>
    </submittedName>
</protein>
<reference evidence="2" key="1">
    <citation type="submission" date="2021-01" db="EMBL/GenBank/DDBJ databases">
        <authorList>
            <person name="Corre E."/>
            <person name="Pelletier E."/>
            <person name="Niang G."/>
            <person name="Scheremetjew M."/>
            <person name="Finn R."/>
            <person name="Kale V."/>
            <person name="Holt S."/>
            <person name="Cochrane G."/>
            <person name="Meng A."/>
            <person name="Brown T."/>
            <person name="Cohen L."/>
        </authorList>
    </citation>
    <scope>NUCLEOTIDE SEQUENCE</scope>
    <source>
        <strain evidence="2">CCMP127</strain>
    </source>
</reference>
<sequence length="143" mass="15813">MFRTAAKRTIPNHRFKLSIGFRSILHASSSRFGQATPTSGTSSKPSRVPGSDKDDASAISASSIKSKLASSACQFESCIDHNNKCGSMSCLEYHVVMAVNVVSIRRVSRRLCTGSLSRLFVRPIIFAVQEGVEKFQYHMWDRP</sequence>
<evidence type="ECO:0000256" key="1">
    <source>
        <dbReference type="SAM" id="MobiDB-lite"/>
    </source>
</evidence>
<accession>A0A7S3L6V5</accession>
<feature type="region of interest" description="Disordered" evidence="1">
    <location>
        <begin position="31"/>
        <end position="59"/>
    </location>
</feature>
<feature type="compositionally biased region" description="Polar residues" evidence="1">
    <location>
        <begin position="31"/>
        <end position="45"/>
    </location>
</feature>
<name>A0A7S3L6V5_9STRA</name>
<proteinExistence type="predicted"/>
<gene>
    <name evidence="2" type="ORF">ACOF00016_LOCUS10144</name>
</gene>
<organism evidence="2">
    <name type="scientific">Amphora coffeiformis</name>
    <dbReference type="NCBI Taxonomy" id="265554"/>
    <lineage>
        <taxon>Eukaryota</taxon>
        <taxon>Sar</taxon>
        <taxon>Stramenopiles</taxon>
        <taxon>Ochrophyta</taxon>
        <taxon>Bacillariophyta</taxon>
        <taxon>Bacillariophyceae</taxon>
        <taxon>Bacillariophycidae</taxon>
        <taxon>Thalassiophysales</taxon>
        <taxon>Catenulaceae</taxon>
        <taxon>Amphora</taxon>
    </lineage>
</organism>
<dbReference type="AlphaFoldDB" id="A0A7S3L6V5"/>
<dbReference type="EMBL" id="HBIM01012350">
    <property type="protein sequence ID" value="CAE0412885.1"/>
    <property type="molecule type" value="Transcribed_RNA"/>
</dbReference>
<evidence type="ECO:0000313" key="2">
    <source>
        <dbReference type="EMBL" id="CAE0412885.1"/>
    </source>
</evidence>